<dbReference type="InterPro" id="IPR029001">
    <property type="entry name" value="ITPase-like_fam"/>
</dbReference>
<sequence>MKATNTAQRMVIHMPVLDNDLYFATSNAHKHRELRAILGVPLTRIDIDLPEIQALDVTDVVRAKAIQAYEQTGKVVLVEDTGLGFAAWNGLPGALMRWFLQTVGNEGLCRLMA</sequence>
<dbReference type="SUPFAM" id="SSF52972">
    <property type="entry name" value="ITPase-like"/>
    <property type="match status" value="1"/>
</dbReference>
<dbReference type="AlphaFoldDB" id="W4LNU2"/>
<evidence type="ECO:0000313" key="5">
    <source>
        <dbReference type="Proteomes" id="UP000019140"/>
    </source>
</evidence>
<evidence type="ECO:0008006" key="6">
    <source>
        <dbReference type="Google" id="ProtNLM"/>
    </source>
</evidence>
<feature type="non-terminal residue" evidence="4">
    <location>
        <position position="113"/>
    </location>
</feature>
<protein>
    <recommendedName>
        <fullName evidence="6">Non-canonical purine NTP pyrophosphatase</fullName>
    </recommendedName>
</protein>
<dbReference type="InterPro" id="IPR002637">
    <property type="entry name" value="RdgB/HAM1"/>
</dbReference>
<comment type="caution">
    <text evidence="4">The sequence shown here is derived from an EMBL/GenBank/DDBJ whole genome shotgun (WGS) entry which is preliminary data.</text>
</comment>
<dbReference type="PANTHER" id="PTHR11067">
    <property type="entry name" value="INOSINE TRIPHOSPHATE PYROPHOSPHATASE/HAM1 PROTEIN"/>
    <property type="match status" value="1"/>
</dbReference>
<keyword evidence="2" id="KW-0378">Hydrolase</keyword>
<reference evidence="4 5" key="1">
    <citation type="journal article" date="2014" name="Nature">
        <title>An environmental bacterial taxon with a large and distinct metabolic repertoire.</title>
        <authorList>
            <person name="Wilson M.C."/>
            <person name="Mori T."/>
            <person name="Ruckert C."/>
            <person name="Uria A.R."/>
            <person name="Helf M.J."/>
            <person name="Takada K."/>
            <person name="Gernert C."/>
            <person name="Steffens U.A."/>
            <person name="Heycke N."/>
            <person name="Schmitt S."/>
            <person name="Rinke C."/>
            <person name="Helfrich E.J."/>
            <person name="Brachmann A.O."/>
            <person name="Gurgui C."/>
            <person name="Wakimoto T."/>
            <person name="Kracht M."/>
            <person name="Crusemann M."/>
            <person name="Hentschel U."/>
            <person name="Abe I."/>
            <person name="Matsunaga S."/>
            <person name="Kalinowski J."/>
            <person name="Takeyama H."/>
            <person name="Piel J."/>
        </authorList>
    </citation>
    <scope>NUCLEOTIDE SEQUENCE [LARGE SCALE GENOMIC DNA]</scope>
    <source>
        <strain evidence="5">TSY2</strain>
    </source>
</reference>
<dbReference type="Proteomes" id="UP000019140">
    <property type="component" value="Unassembled WGS sequence"/>
</dbReference>
<dbReference type="GO" id="GO:0047429">
    <property type="term" value="F:nucleoside triphosphate diphosphatase activity"/>
    <property type="evidence" value="ECO:0007669"/>
    <property type="project" value="InterPro"/>
</dbReference>
<dbReference type="GO" id="GO:0005737">
    <property type="term" value="C:cytoplasm"/>
    <property type="evidence" value="ECO:0007669"/>
    <property type="project" value="TreeGrafter"/>
</dbReference>
<dbReference type="Gene3D" id="3.90.950.10">
    <property type="match status" value="1"/>
</dbReference>
<accession>W4LNU2</accession>
<comment type="similarity">
    <text evidence="1">Belongs to the HAM1 NTPase family.</text>
</comment>
<dbReference type="PANTHER" id="PTHR11067:SF9">
    <property type="entry name" value="INOSINE TRIPHOSPHATE PYROPHOSPHATASE"/>
    <property type="match status" value="1"/>
</dbReference>
<evidence type="ECO:0000256" key="1">
    <source>
        <dbReference type="ARBA" id="ARBA00008023"/>
    </source>
</evidence>
<evidence type="ECO:0000256" key="3">
    <source>
        <dbReference type="ARBA" id="ARBA00023080"/>
    </source>
</evidence>
<gene>
    <name evidence="4" type="ORF">ETSY2_40710</name>
</gene>
<dbReference type="GO" id="GO:0009143">
    <property type="term" value="P:nucleoside triphosphate catabolic process"/>
    <property type="evidence" value="ECO:0007669"/>
    <property type="project" value="InterPro"/>
</dbReference>
<dbReference type="GO" id="GO:0009117">
    <property type="term" value="P:nucleotide metabolic process"/>
    <property type="evidence" value="ECO:0007669"/>
    <property type="project" value="UniProtKB-KW"/>
</dbReference>
<dbReference type="EMBL" id="AZHX01001824">
    <property type="protein sequence ID" value="ETW99549.1"/>
    <property type="molecule type" value="Genomic_DNA"/>
</dbReference>
<dbReference type="Pfam" id="PF01725">
    <property type="entry name" value="Ham1p_like"/>
    <property type="match status" value="1"/>
</dbReference>
<dbReference type="HOGENOM" id="CLU_082080_1_2_7"/>
<organism evidence="4 5">
    <name type="scientific">Candidatus Entotheonella gemina</name>
    <dbReference type="NCBI Taxonomy" id="1429439"/>
    <lineage>
        <taxon>Bacteria</taxon>
        <taxon>Pseudomonadati</taxon>
        <taxon>Nitrospinota/Tectimicrobiota group</taxon>
        <taxon>Candidatus Tectimicrobiota</taxon>
        <taxon>Candidatus Entotheonellia</taxon>
        <taxon>Candidatus Entotheonellales</taxon>
        <taxon>Candidatus Entotheonellaceae</taxon>
        <taxon>Candidatus Entotheonella</taxon>
    </lineage>
</organism>
<name>W4LNU2_9BACT</name>
<evidence type="ECO:0000313" key="4">
    <source>
        <dbReference type="EMBL" id="ETW99549.1"/>
    </source>
</evidence>
<evidence type="ECO:0000256" key="2">
    <source>
        <dbReference type="ARBA" id="ARBA00022801"/>
    </source>
</evidence>
<keyword evidence="3" id="KW-0546">Nucleotide metabolism</keyword>
<proteinExistence type="inferred from homology"/>
<keyword evidence="5" id="KW-1185">Reference proteome</keyword>